<dbReference type="InterPro" id="IPR001487">
    <property type="entry name" value="Bromodomain"/>
</dbReference>
<sequence length="630" mass="71547">MILVADNQSGHLICSPLQHLQFSTMAAVDNTVKRSIKFKITSKGIRDESEEKSRENMMNNECKDGVTVNGNKNSMSVRISMLGNSNKRKPGVILECQREKKQRMDQSFKKHCNSLLRSLMEHPHGFAFNQPVDPVKLKIPDYFSIITNPMDLGTIKRKLEDNIYFDAEEFARDVRLTFSNAILYNPPGNFVHNFAKELSDVFSRRWKLLEANLNCMGRNLEQLWNIDEIEKNGQDTMSIIEKKGQNAKQTCLTKASVRISVVNRRPMSLEEKRNLRKELVKMSSRKMTGNLRSVFQKFGFARLKEETLDSYIDAIDDETLLELKRAIKVSLDATEGKVKPARTTQSECPTLVTTHKDNGNRIACATANRKPSHDSPAVKCATCGSLMCQCSLRRCSVKPYSSDFSSERSSDRDHCGDSKPDRGVKYPVTSHTRGLKLDSNGHEIVSNEENFQQRISSPATSASVEGWTSLVNVHMSPKKALRAAMLKSRFADTIFRATQQTLQDHDDKINPVNMQKERERLKRQQREEKARIEAEIRAAEAASQTRAAVDLKMQRERERETARIAVEKMGKTVNIDENQEIIEDFEAIIGAISGGNFRNPLEQLGLYLKDDYMEEDEEAILQVEDGEILS</sequence>
<keyword evidence="3" id="KW-0175">Coiled coil</keyword>
<dbReference type="SMART" id="SM00297">
    <property type="entry name" value="BROMO"/>
    <property type="match status" value="1"/>
</dbReference>
<keyword evidence="1 2" id="KW-0103">Bromodomain</keyword>
<keyword evidence="7" id="KW-1185">Reference proteome</keyword>
<dbReference type="Pfam" id="PF00439">
    <property type="entry name" value="Bromodomain"/>
    <property type="match status" value="1"/>
</dbReference>
<feature type="compositionally biased region" description="Basic and acidic residues" evidence="4">
    <location>
        <begin position="405"/>
        <end position="424"/>
    </location>
</feature>
<dbReference type="PROSITE" id="PS50014">
    <property type="entry name" value="BROMODOMAIN_2"/>
    <property type="match status" value="1"/>
</dbReference>
<dbReference type="PANTHER" id="PTHR46136">
    <property type="entry name" value="TRANSCRIPTION FACTOR GTE8"/>
    <property type="match status" value="1"/>
</dbReference>
<evidence type="ECO:0000313" key="7">
    <source>
        <dbReference type="Proteomes" id="UP001604277"/>
    </source>
</evidence>
<dbReference type="SUPFAM" id="SSF47370">
    <property type="entry name" value="Bromodomain"/>
    <property type="match status" value="1"/>
</dbReference>
<reference evidence="7" key="1">
    <citation type="submission" date="2024-07" db="EMBL/GenBank/DDBJ databases">
        <title>Two chromosome-level genome assemblies of Korean endemic species Abeliophyllum distichum and Forsythia ovata (Oleaceae).</title>
        <authorList>
            <person name="Jang H."/>
        </authorList>
    </citation>
    <scope>NUCLEOTIDE SEQUENCE [LARGE SCALE GENOMIC DNA]</scope>
</reference>
<dbReference type="Proteomes" id="UP001604277">
    <property type="component" value="Unassembled WGS sequence"/>
</dbReference>
<comment type="caution">
    <text evidence="6">The sequence shown here is derived from an EMBL/GenBank/DDBJ whole genome shotgun (WGS) entry which is preliminary data.</text>
</comment>
<dbReference type="AlphaFoldDB" id="A0ABD1S1Q2"/>
<gene>
    <name evidence="6" type="ORF">Fot_38392</name>
</gene>
<feature type="domain" description="Bromo" evidence="5">
    <location>
        <begin position="120"/>
        <end position="192"/>
    </location>
</feature>
<accession>A0ABD1S1Q2</accession>
<evidence type="ECO:0000256" key="2">
    <source>
        <dbReference type="PROSITE-ProRule" id="PRU00035"/>
    </source>
</evidence>
<organism evidence="6 7">
    <name type="scientific">Forsythia ovata</name>
    <dbReference type="NCBI Taxonomy" id="205694"/>
    <lineage>
        <taxon>Eukaryota</taxon>
        <taxon>Viridiplantae</taxon>
        <taxon>Streptophyta</taxon>
        <taxon>Embryophyta</taxon>
        <taxon>Tracheophyta</taxon>
        <taxon>Spermatophyta</taxon>
        <taxon>Magnoliopsida</taxon>
        <taxon>eudicotyledons</taxon>
        <taxon>Gunneridae</taxon>
        <taxon>Pentapetalae</taxon>
        <taxon>asterids</taxon>
        <taxon>lamiids</taxon>
        <taxon>Lamiales</taxon>
        <taxon>Oleaceae</taxon>
        <taxon>Forsythieae</taxon>
        <taxon>Forsythia</taxon>
    </lineage>
</organism>
<dbReference type="InterPro" id="IPR036427">
    <property type="entry name" value="Bromodomain-like_sf"/>
</dbReference>
<feature type="coiled-coil region" evidence="3">
    <location>
        <begin position="515"/>
        <end position="542"/>
    </location>
</feature>
<evidence type="ECO:0000313" key="6">
    <source>
        <dbReference type="EMBL" id="KAL2494635.1"/>
    </source>
</evidence>
<evidence type="ECO:0000259" key="5">
    <source>
        <dbReference type="PROSITE" id="PS50014"/>
    </source>
</evidence>
<feature type="region of interest" description="Disordered" evidence="4">
    <location>
        <begin position="401"/>
        <end position="436"/>
    </location>
</feature>
<evidence type="ECO:0000256" key="4">
    <source>
        <dbReference type="SAM" id="MobiDB-lite"/>
    </source>
</evidence>
<name>A0ABD1S1Q2_9LAMI</name>
<proteinExistence type="predicted"/>
<dbReference type="Gene3D" id="1.20.920.10">
    <property type="entry name" value="Bromodomain-like"/>
    <property type="match status" value="1"/>
</dbReference>
<dbReference type="InterPro" id="IPR052442">
    <property type="entry name" value="Env_Response_Regulator"/>
</dbReference>
<dbReference type="PRINTS" id="PR00503">
    <property type="entry name" value="BROMODOMAIN"/>
</dbReference>
<evidence type="ECO:0000256" key="1">
    <source>
        <dbReference type="ARBA" id="ARBA00023117"/>
    </source>
</evidence>
<dbReference type="PANTHER" id="PTHR46136:SF19">
    <property type="entry name" value="TRANSCRIPTION FACTOR GTE12"/>
    <property type="match status" value="1"/>
</dbReference>
<evidence type="ECO:0000256" key="3">
    <source>
        <dbReference type="SAM" id="Coils"/>
    </source>
</evidence>
<dbReference type="EMBL" id="JBFOLJ010000011">
    <property type="protein sequence ID" value="KAL2494635.1"/>
    <property type="molecule type" value="Genomic_DNA"/>
</dbReference>
<protein>
    <submittedName>
        <fullName evidence="6">Transcription factor GTE8</fullName>
    </submittedName>
</protein>